<dbReference type="PROSITE" id="PS01180">
    <property type="entry name" value="CUB"/>
    <property type="match status" value="1"/>
</dbReference>
<evidence type="ECO:0000313" key="5">
    <source>
        <dbReference type="Proteomes" id="UP000004810"/>
    </source>
</evidence>
<dbReference type="SUPFAM" id="SSF49854">
    <property type="entry name" value="Spermadhesin, CUB domain"/>
    <property type="match status" value="1"/>
</dbReference>
<evidence type="ECO:0000256" key="1">
    <source>
        <dbReference type="ARBA" id="ARBA00023157"/>
    </source>
</evidence>
<gene>
    <name evidence="4" type="ORF">WUBG_18577</name>
</gene>
<dbReference type="InterPro" id="IPR035914">
    <property type="entry name" value="Sperma_CUB_dom_sf"/>
</dbReference>
<dbReference type="AlphaFoldDB" id="J9A968"/>
<sequence>FRNGEDVSHPILGRYCNSKRPEGPIISSGPKMVIQFHSNQSINGKGFKIHYSAGTL</sequence>
<keyword evidence="1" id="KW-1015">Disulfide bond</keyword>
<protein>
    <recommendedName>
        <fullName evidence="3">CUB domain-containing protein</fullName>
    </recommendedName>
</protein>
<feature type="domain" description="CUB" evidence="3">
    <location>
        <begin position="1"/>
        <end position="54"/>
    </location>
</feature>
<dbReference type="CDD" id="cd00041">
    <property type="entry name" value="CUB"/>
    <property type="match status" value="1"/>
</dbReference>
<dbReference type="Proteomes" id="UP000004810">
    <property type="component" value="Unassembled WGS sequence"/>
</dbReference>
<reference evidence="5" key="1">
    <citation type="submission" date="2012-08" db="EMBL/GenBank/DDBJ databases">
        <title>The Genome Sequence of Wuchereria bancrofti.</title>
        <authorList>
            <person name="Nutman T.B."/>
            <person name="Fink D.L."/>
            <person name="Russ C."/>
            <person name="Young S."/>
            <person name="Zeng Q."/>
            <person name="Koehrsen M."/>
            <person name="Alvarado L."/>
            <person name="Berlin A."/>
            <person name="Chapman S.B."/>
            <person name="Chen Z."/>
            <person name="Freedman E."/>
            <person name="Gellesch M."/>
            <person name="Goldberg J."/>
            <person name="Griggs A."/>
            <person name="Gujja S."/>
            <person name="Heilman E.R."/>
            <person name="Heiman D."/>
            <person name="Hepburn T."/>
            <person name="Howarth C."/>
            <person name="Jen D."/>
            <person name="Larson L."/>
            <person name="Lewis B."/>
            <person name="Mehta T."/>
            <person name="Park D."/>
            <person name="Pearson M."/>
            <person name="Roberts A."/>
            <person name="Saif S."/>
            <person name="Shea T."/>
            <person name="Shenoy N."/>
            <person name="Sisk P."/>
            <person name="Stolte C."/>
            <person name="Sykes S."/>
            <person name="Walk T."/>
            <person name="White J."/>
            <person name="Yandava C."/>
            <person name="Haas B."/>
            <person name="Henn M.R."/>
            <person name="Nusbaum C."/>
            <person name="Birren B."/>
        </authorList>
    </citation>
    <scope>NUCLEOTIDE SEQUENCE [LARGE SCALE GENOMIC DNA]</scope>
    <source>
        <strain evidence="5">NA</strain>
    </source>
</reference>
<dbReference type="Gene3D" id="2.60.120.290">
    <property type="entry name" value="Spermadhesin, CUB domain"/>
    <property type="match status" value="1"/>
</dbReference>
<accession>J9A968</accession>
<dbReference type="EMBL" id="ADBV01021589">
    <property type="protein sequence ID" value="EJW70515.1"/>
    <property type="molecule type" value="Genomic_DNA"/>
</dbReference>
<comment type="caution">
    <text evidence="2">Lacks conserved residue(s) required for the propagation of feature annotation.</text>
</comment>
<evidence type="ECO:0000256" key="2">
    <source>
        <dbReference type="PROSITE-ProRule" id="PRU00059"/>
    </source>
</evidence>
<comment type="caution">
    <text evidence="4">The sequence shown here is derived from an EMBL/GenBank/DDBJ whole genome shotgun (WGS) entry which is preliminary data.</text>
</comment>
<evidence type="ECO:0000313" key="4">
    <source>
        <dbReference type="EMBL" id="EJW70515.1"/>
    </source>
</evidence>
<organism evidence="4 5">
    <name type="scientific">Wuchereria bancrofti</name>
    <dbReference type="NCBI Taxonomy" id="6293"/>
    <lineage>
        <taxon>Eukaryota</taxon>
        <taxon>Metazoa</taxon>
        <taxon>Ecdysozoa</taxon>
        <taxon>Nematoda</taxon>
        <taxon>Chromadorea</taxon>
        <taxon>Rhabditida</taxon>
        <taxon>Spirurina</taxon>
        <taxon>Spiruromorpha</taxon>
        <taxon>Filarioidea</taxon>
        <taxon>Onchocercidae</taxon>
        <taxon>Wuchereria</taxon>
    </lineage>
</organism>
<dbReference type="InterPro" id="IPR000859">
    <property type="entry name" value="CUB_dom"/>
</dbReference>
<dbReference type="Pfam" id="PF00431">
    <property type="entry name" value="CUB"/>
    <property type="match status" value="1"/>
</dbReference>
<feature type="non-terminal residue" evidence="4">
    <location>
        <position position="1"/>
    </location>
</feature>
<proteinExistence type="predicted"/>
<name>J9A968_WUCBA</name>
<evidence type="ECO:0000259" key="3">
    <source>
        <dbReference type="PROSITE" id="PS01180"/>
    </source>
</evidence>